<dbReference type="STRING" id="15368.A0A2K2CHT5"/>
<reference evidence="6 7" key="1">
    <citation type="journal article" date="2010" name="Nature">
        <title>Genome sequencing and analysis of the model grass Brachypodium distachyon.</title>
        <authorList>
            <consortium name="International Brachypodium Initiative"/>
        </authorList>
    </citation>
    <scope>NUCLEOTIDE SEQUENCE [LARGE SCALE GENOMIC DNA]</scope>
    <source>
        <strain evidence="6 7">Bd21</strain>
    </source>
</reference>
<reference evidence="6" key="2">
    <citation type="submission" date="2017-06" db="EMBL/GenBank/DDBJ databases">
        <title>WGS assembly of Brachypodium distachyon.</title>
        <authorList>
            <consortium name="The International Brachypodium Initiative"/>
            <person name="Lucas S."/>
            <person name="Harmon-Smith M."/>
            <person name="Lail K."/>
            <person name="Tice H."/>
            <person name="Grimwood J."/>
            <person name="Bruce D."/>
            <person name="Barry K."/>
            <person name="Shu S."/>
            <person name="Lindquist E."/>
            <person name="Wang M."/>
            <person name="Pitluck S."/>
            <person name="Vogel J.P."/>
            <person name="Garvin D.F."/>
            <person name="Mockler T.C."/>
            <person name="Schmutz J."/>
            <person name="Rokhsar D."/>
            <person name="Bevan M.W."/>
        </authorList>
    </citation>
    <scope>NUCLEOTIDE SEQUENCE</scope>
    <source>
        <strain evidence="6">Bd21</strain>
    </source>
</reference>
<evidence type="ECO:0000256" key="4">
    <source>
        <dbReference type="SAM" id="MobiDB-lite"/>
    </source>
</evidence>
<evidence type="ECO:0000259" key="5">
    <source>
        <dbReference type="PROSITE" id="PS51504"/>
    </source>
</evidence>
<evidence type="ECO:0000256" key="1">
    <source>
        <dbReference type="ARBA" id="ARBA00004123"/>
    </source>
</evidence>
<keyword evidence="2" id="KW-0238">DNA-binding</keyword>
<feature type="region of interest" description="Disordered" evidence="4">
    <location>
        <begin position="1"/>
        <end position="24"/>
    </location>
</feature>
<dbReference type="InterPro" id="IPR017956">
    <property type="entry name" value="AT_hook_DNA-bd_motif"/>
</dbReference>
<dbReference type="PANTHER" id="PTHR11467">
    <property type="entry name" value="HISTONE H1"/>
    <property type="match status" value="1"/>
</dbReference>
<evidence type="ECO:0000313" key="8">
    <source>
        <dbReference type="Proteomes" id="UP000008810"/>
    </source>
</evidence>
<dbReference type="GO" id="GO:0000786">
    <property type="term" value="C:nucleosome"/>
    <property type="evidence" value="ECO:0007669"/>
    <property type="project" value="InterPro"/>
</dbReference>
<evidence type="ECO:0000256" key="3">
    <source>
        <dbReference type="ARBA" id="ARBA00023242"/>
    </source>
</evidence>
<dbReference type="Pfam" id="PF00538">
    <property type="entry name" value="Linker_histone"/>
    <property type="match status" value="1"/>
</dbReference>
<accession>A0A2K2CHT5</accession>
<feature type="non-terminal residue" evidence="6">
    <location>
        <position position="1"/>
    </location>
</feature>
<feature type="domain" description="H15" evidence="5">
    <location>
        <begin position="78"/>
        <end position="148"/>
    </location>
</feature>
<dbReference type="PANTHER" id="PTHR11467:SF109">
    <property type="entry name" value="H15 DOMAIN-CONTAINING PROTEIN"/>
    <property type="match status" value="1"/>
</dbReference>
<evidence type="ECO:0000313" key="7">
    <source>
        <dbReference type="EnsemblPlants" id="PNT61589"/>
    </source>
</evidence>
<dbReference type="SMART" id="SM00384">
    <property type="entry name" value="AT_hook"/>
    <property type="match status" value="4"/>
</dbReference>
<dbReference type="Gramene" id="PNT61589">
    <property type="protein sequence ID" value="PNT61589"/>
    <property type="gene ID" value="BRADI_5g17333v3"/>
</dbReference>
<dbReference type="EMBL" id="CM000884">
    <property type="protein sequence ID" value="PNT61589.1"/>
    <property type="molecule type" value="Genomic_DNA"/>
</dbReference>
<dbReference type="CDD" id="cd00073">
    <property type="entry name" value="H15"/>
    <property type="match status" value="1"/>
</dbReference>
<dbReference type="InterPro" id="IPR005818">
    <property type="entry name" value="Histone_H1/H5_H15"/>
</dbReference>
<dbReference type="GO" id="GO:0031492">
    <property type="term" value="F:nucleosomal DNA binding"/>
    <property type="evidence" value="ECO:0000318"/>
    <property type="project" value="GO_Central"/>
</dbReference>
<comment type="subcellular location">
    <subcellularLocation>
        <location evidence="1">Nucleus</location>
    </subcellularLocation>
</comment>
<keyword evidence="3" id="KW-0539">Nucleus</keyword>
<dbReference type="GO" id="GO:0003690">
    <property type="term" value="F:double-stranded DNA binding"/>
    <property type="evidence" value="ECO:0000318"/>
    <property type="project" value="GO_Central"/>
</dbReference>
<dbReference type="GO" id="GO:0045910">
    <property type="term" value="P:negative regulation of DNA recombination"/>
    <property type="evidence" value="ECO:0000318"/>
    <property type="project" value="GO_Central"/>
</dbReference>
<dbReference type="PROSITE" id="PS00354">
    <property type="entry name" value="HMGI_Y"/>
    <property type="match status" value="1"/>
</dbReference>
<feature type="compositionally biased region" description="Polar residues" evidence="4">
    <location>
        <begin position="389"/>
        <end position="398"/>
    </location>
</feature>
<dbReference type="GO" id="GO:0005730">
    <property type="term" value="C:nucleolus"/>
    <property type="evidence" value="ECO:0000318"/>
    <property type="project" value="GO_Central"/>
</dbReference>
<dbReference type="GO" id="GO:0005634">
    <property type="term" value="C:nucleus"/>
    <property type="evidence" value="ECO:0000318"/>
    <property type="project" value="GO_Central"/>
</dbReference>
<dbReference type="GO" id="GO:0030261">
    <property type="term" value="P:chromosome condensation"/>
    <property type="evidence" value="ECO:0000318"/>
    <property type="project" value="GO_Central"/>
</dbReference>
<keyword evidence="8" id="KW-1185">Reference proteome</keyword>
<dbReference type="EnsemblPlants" id="PNT61589">
    <property type="protein sequence ID" value="PNT61589"/>
    <property type="gene ID" value="BRADI_5g17333v3"/>
</dbReference>
<gene>
    <name evidence="6" type="ORF">BRADI_5g17333v3</name>
</gene>
<evidence type="ECO:0000313" key="6">
    <source>
        <dbReference type="EMBL" id="PNT61589.1"/>
    </source>
</evidence>
<reference evidence="7" key="3">
    <citation type="submission" date="2018-08" db="UniProtKB">
        <authorList>
            <consortium name="EnsemblPlants"/>
        </authorList>
    </citation>
    <scope>IDENTIFICATION</scope>
    <source>
        <strain evidence="7">cv. Bd21</strain>
    </source>
</reference>
<dbReference type="Proteomes" id="UP000008810">
    <property type="component" value="Chromosome 5"/>
</dbReference>
<dbReference type="AlphaFoldDB" id="A0A2K2CHT5"/>
<feature type="compositionally biased region" description="Polar residues" evidence="4">
    <location>
        <begin position="1"/>
        <end position="18"/>
    </location>
</feature>
<dbReference type="InterPro" id="IPR036388">
    <property type="entry name" value="WH-like_DNA-bd_sf"/>
</dbReference>
<organism evidence="6">
    <name type="scientific">Brachypodium distachyon</name>
    <name type="common">Purple false brome</name>
    <name type="synonym">Trachynia distachya</name>
    <dbReference type="NCBI Taxonomy" id="15368"/>
    <lineage>
        <taxon>Eukaryota</taxon>
        <taxon>Viridiplantae</taxon>
        <taxon>Streptophyta</taxon>
        <taxon>Embryophyta</taxon>
        <taxon>Tracheophyta</taxon>
        <taxon>Spermatophyta</taxon>
        <taxon>Magnoliopsida</taxon>
        <taxon>Liliopsida</taxon>
        <taxon>Poales</taxon>
        <taxon>Poaceae</taxon>
        <taxon>BOP clade</taxon>
        <taxon>Pooideae</taxon>
        <taxon>Stipodae</taxon>
        <taxon>Brachypodieae</taxon>
        <taxon>Brachypodium</taxon>
    </lineage>
</organism>
<dbReference type="GO" id="GO:0006355">
    <property type="term" value="P:regulation of DNA-templated transcription"/>
    <property type="evidence" value="ECO:0007669"/>
    <property type="project" value="InterPro"/>
</dbReference>
<dbReference type="OrthoDB" id="1110759at2759"/>
<dbReference type="SMART" id="SM00526">
    <property type="entry name" value="H15"/>
    <property type="match status" value="1"/>
</dbReference>
<dbReference type="SUPFAM" id="SSF46785">
    <property type="entry name" value="Winged helix' DNA-binding domain"/>
    <property type="match status" value="1"/>
</dbReference>
<protein>
    <recommendedName>
        <fullName evidence="5">H15 domain-containing protein</fullName>
    </recommendedName>
</protein>
<feature type="region of interest" description="Disordered" evidence="4">
    <location>
        <begin position="156"/>
        <end position="409"/>
    </location>
</feature>
<dbReference type="GO" id="GO:0006334">
    <property type="term" value="P:nucleosome assembly"/>
    <property type="evidence" value="ECO:0007669"/>
    <property type="project" value="InterPro"/>
</dbReference>
<dbReference type="PRINTS" id="PR00929">
    <property type="entry name" value="ATHOOK"/>
</dbReference>
<dbReference type="PROSITE" id="PS51504">
    <property type="entry name" value="H15"/>
    <property type="match status" value="1"/>
</dbReference>
<feature type="compositionally biased region" description="Basic and acidic residues" evidence="4">
    <location>
        <begin position="330"/>
        <end position="339"/>
    </location>
</feature>
<feature type="region of interest" description="Disordered" evidence="4">
    <location>
        <begin position="61"/>
        <end position="80"/>
    </location>
</feature>
<evidence type="ECO:0000256" key="2">
    <source>
        <dbReference type="ARBA" id="ARBA00023125"/>
    </source>
</evidence>
<dbReference type="Gene3D" id="1.10.10.10">
    <property type="entry name" value="Winged helix-like DNA-binding domain superfamily/Winged helix DNA-binding domain"/>
    <property type="match status" value="1"/>
</dbReference>
<proteinExistence type="predicted"/>
<dbReference type="InterPro" id="IPR036390">
    <property type="entry name" value="WH_DNA-bd_sf"/>
</dbReference>
<sequence>SPQTQSSRLQTHPFSSPTLKPVSSRFAPSSFLGLLSSHRRKGAAIQSRPTFYAMLALTAGQSSPPAGAVRKPRDPTPDHPPYSWMIGEAIAALGEDGGSAEAAISDFIRGRHPGVPAAHDKFLRHYLAKHVAEGLFVCVAPGRYACRPDETELALAEVPAEKPPSPATEAKRGRGRPRKDGSWPASPAGKEKVRSEPPPGTVAKRGRGRLRKDGSWPASPAGKEKVESEPPPATMVTPVAKRGRGRPRKDGSSPASAAGKEKVESELPPAAMVTPVAKRGRGRPRKDGSSPASAAGKEKVESELPPATMATPVAKRARADEGSAPALAADEEHGTEAPRSKYRRRRRSCSSAPAEATHGSAPASIADKAADKTLSATPKGRGRQHKSAPVTSAASDGTPNKARSVPVKPRCQPRKLFQLTAGSRLFCVLALPAPTTVATK</sequence>
<dbReference type="InterPro" id="IPR000637">
    <property type="entry name" value="HMGI/Y_DNA-bd_CS"/>
</dbReference>
<name>A0A2K2CHT5_BRADI</name>
<dbReference type="InParanoid" id="A0A2K2CHT5"/>